<evidence type="ECO:0000313" key="3">
    <source>
        <dbReference type="Proteomes" id="UP001165381"/>
    </source>
</evidence>
<accession>A0ABT0QCK1</accession>
<dbReference type="Pfam" id="PF13715">
    <property type="entry name" value="CarbopepD_reg_2"/>
    <property type="match status" value="1"/>
</dbReference>
<feature type="signal peptide" evidence="1">
    <location>
        <begin position="1"/>
        <end position="21"/>
    </location>
</feature>
<proteinExistence type="predicted"/>
<comment type="caution">
    <text evidence="2">The sequence shown here is derived from an EMBL/GenBank/DDBJ whole genome shotgun (WGS) entry which is preliminary data.</text>
</comment>
<feature type="chain" id="PRO_5046741399" description="Carboxypeptidase-like regulatory domain-containing protein" evidence="1">
    <location>
        <begin position="22"/>
        <end position="266"/>
    </location>
</feature>
<dbReference type="Proteomes" id="UP001165381">
    <property type="component" value="Unassembled WGS sequence"/>
</dbReference>
<gene>
    <name evidence="2" type="ORF">M3P09_04395</name>
</gene>
<keyword evidence="3" id="KW-1185">Reference proteome</keyword>
<reference evidence="2" key="1">
    <citation type="submission" date="2022-05" db="EMBL/GenBank/DDBJ databases">
        <authorList>
            <person name="Park J.-S."/>
        </authorList>
    </citation>
    <scope>NUCLEOTIDE SEQUENCE</scope>
    <source>
        <strain evidence="2">2012CJ34-3</strain>
    </source>
</reference>
<dbReference type="SUPFAM" id="SSF49464">
    <property type="entry name" value="Carboxypeptidase regulatory domain-like"/>
    <property type="match status" value="1"/>
</dbReference>
<dbReference type="InterPro" id="IPR008969">
    <property type="entry name" value="CarboxyPept-like_regulatory"/>
</dbReference>
<dbReference type="RefSeq" id="WP_249972169.1">
    <property type="nucleotide sequence ID" value="NZ_JAMFLZ010000002.1"/>
</dbReference>
<dbReference type="EMBL" id="JAMFLZ010000002">
    <property type="protein sequence ID" value="MCL6294218.1"/>
    <property type="molecule type" value="Genomic_DNA"/>
</dbReference>
<evidence type="ECO:0000256" key="1">
    <source>
        <dbReference type="SAM" id="SignalP"/>
    </source>
</evidence>
<keyword evidence="1" id="KW-0732">Signal</keyword>
<sequence length="266" mass="30115">MQKIKLFIYFMLLLNIQIAVSQSVEINGKVVSNVSVENIHVINKTAQVFTTTNKAGEFTITAKLNDTIMFSSIQHIQKTITISNNTILIRKLNVKLEEQINKLDEVVVGKVLTGDLLSDVENVEGDPPINFFDVGIPGYKGKPATQSERRLSEAGEFKPKMLLGLLTGGIPLNPILNGVSGRTKMLKNRVKLEADDELLHNIKVRLSESFFSVYELDESKHIDFFYFCQEDENFNNRCKGKTDIEIFEFLREKLIAYKANLKIVND</sequence>
<organism evidence="2 3">
    <name type="scientific">Jejuia spongiicola</name>
    <dbReference type="NCBI Taxonomy" id="2942207"/>
    <lineage>
        <taxon>Bacteria</taxon>
        <taxon>Pseudomonadati</taxon>
        <taxon>Bacteroidota</taxon>
        <taxon>Flavobacteriia</taxon>
        <taxon>Flavobacteriales</taxon>
        <taxon>Flavobacteriaceae</taxon>
        <taxon>Jejuia</taxon>
    </lineage>
</organism>
<evidence type="ECO:0000313" key="2">
    <source>
        <dbReference type="EMBL" id="MCL6294218.1"/>
    </source>
</evidence>
<protein>
    <recommendedName>
        <fullName evidence="4">Carboxypeptidase-like regulatory domain-containing protein</fullName>
    </recommendedName>
</protein>
<name>A0ABT0QCK1_9FLAO</name>
<evidence type="ECO:0008006" key="4">
    <source>
        <dbReference type="Google" id="ProtNLM"/>
    </source>
</evidence>